<keyword evidence="2" id="KW-1185">Reference proteome</keyword>
<reference evidence="1" key="1">
    <citation type="submission" date="2022-12" db="EMBL/GenBank/DDBJ databases">
        <authorList>
            <person name="Petersen C."/>
        </authorList>
    </citation>
    <scope>NUCLEOTIDE SEQUENCE</scope>
    <source>
        <strain evidence="1">IBT 30728</strain>
    </source>
</reference>
<gene>
    <name evidence="1" type="ORF">N7539_005228</name>
</gene>
<proteinExistence type="predicted"/>
<dbReference type="RefSeq" id="XP_056790024.1">
    <property type="nucleotide sequence ID" value="XM_056934830.1"/>
</dbReference>
<evidence type="ECO:0000313" key="2">
    <source>
        <dbReference type="Proteomes" id="UP001148312"/>
    </source>
</evidence>
<evidence type="ECO:0000313" key="1">
    <source>
        <dbReference type="EMBL" id="KAJ5485240.1"/>
    </source>
</evidence>
<dbReference type="AlphaFoldDB" id="A0A9W9X6G2"/>
<organism evidence="1 2">
    <name type="scientific">Penicillium diatomitis</name>
    <dbReference type="NCBI Taxonomy" id="2819901"/>
    <lineage>
        <taxon>Eukaryota</taxon>
        <taxon>Fungi</taxon>
        <taxon>Dikarya</taxon>
        <taxon>Ascomycota</taxon>
        <taxon>Pezizomycotina</taxon>
        <taxon>Eurotiomycetes</taxon>
        <taxon>Eurotiomycetidae</taxon>
        <taxon>Eurotiales</taxon>
        <taxon>Aspergillaceae</taxon>
        <taxon>Penicillium</taxon>
    </lineage>
</organism>
<comment type="caution">
    <text evidence="1">The sequence shown here is derived from an EMBL/GenBank/DDBJ whole genome shotgun (WGS) entry which is preliminary data.</text>
</comment>
<feature type="non-terminal residue" evidence="1">
    <location>
        <position position="129"/>
    </location>
</feature>
<dbReference type="GeneID" id="81625079"/>
<accession>A0A9W9X6G2</accession>
<dbReference type="EMBL" id="JAPWDQ010000005">
    <property type="protein sequence ID" value="KAJ5485240.1"/>
    <property type="molecule type" value="Genomic_DNA"/>
</dbReference>
<dbReference type="Proteomes" id="UP001148312">
    <property type="component" value="Unassembled WGS sequence"/>
</dbReference>
<name>A0A9W9X6G2_9EURO</name>
<sequence>MYLPTLTRTAPYREADATRGSFQNDICRSVKAHYRHKFDLEYHGELKETRLRKCQGWKRIRHQEVTASVVLRGQTAGLERACIGLGLTLKFADGIESKHKGMLETVNMLKKGKTSRTRAAGIFILPPIH</sequence>
<protein>
    <submittedName>
        <fullName evidence="1">Uncharacterized protein</fullName>
    </submittedName>
</protein>
<reference evidence="1" key="2">
    <citation type="journal article" date="2023" name="IMA Fungus">
        <title>Comparative genomic study of the Penicillium genus elucidates a diverse pangenome and 15 lateral gene transfer events.</title>
        <authorList>
            <person name="Petersen C."/>
            <person name="Sorensen T."/>
            <person name="Nielsen M.R."/>
            <person name="Sondergaard T.E."/>
            <person name="Sorensen J.L."/>
            <person name="Fitzpatrick D.A."/>
            <person name="Frisvad J.C."/>
            <person name="Nielsen K.L."/>
        </authorList>
    </citation>
    <scope>NUCLEOTIDE SEQUENCE</scope>
    <source>
        <strain evidence="1">IBT 30728</strain>
    </source>
</reference>